<reference evidence="2" key="1">
    <citation type="journal article" date="2013" name="BMC Genomics">
        <title>A deep insight into the sialotranscriptome of the mosquito, Psorophora albipes.</title>
        <authorList>
            <person name="Chagas A.C."/>
            <person name="Calvo E."/>
            <person name="Rios-Velasquez C.M."/>
            <person name="Pessoa F.A."/>
            <person name="Medeiros J.F."/>
            <person name="Ribeiro J.M."/>
        </authorList>
    </citation>
    <scope>NUCLEOTIDE SEQUENCE</scope>
</reference>
<organism evidence="2">
    <name type="scientific">Psorophora albipes</name>
    <dbReference type="NCBI Taxonomy" id="869069"/>
    <lineage>
        <taxon>Eukaryota</taxon>
        <taxon>Metazoa</taxon>
        <taxon>Ecdysozoa</taxon>
        <taxon>Arthropoda</taxon>
        <taxon>Hexapoda</taxon>
        <taxon>Insecta</taxon>
        <taxon>Pterygota</taxon>
        <taxon>Neoptera</taxon>
        <taxon>Endopterygota</taxon>
        <taxon>Diptera</taxon>
        <taxon>Nematocera</taxon>
        <taxon>Culicoidea</taxon>
        <taxon>Culicidae</taxon>
        <taxon>Culicinae</taxon>
        <taxon>Aedini</taxon>
        <taxon>Psorophora</taxon>
    </lineage>
</organism>
<evidence type="ECO:0000313" key="2">
    <source>
        <dbReference type="EMBL" id="JAA94499.1"/>
    </source>
</evidence>
<keyword evidence="1" id="KW-0812">Transmembrane</keyword>
<keyword evidence="1" id="KW-1133">Transmembrane helix</keyword>
<keyword evidence="1" id="KW-0472">Membrane</keyword>
<feature type="transmembrane region" description="Helical" evidence="1">
    <location>
        <begin position="27"/>
        <end position="49"/>
    </location>
</feature>
<protein>
    <submittedName>
        <fullName evidence="2">Putative secreted protein</fullName>
    </submittedName>
</protein>
<dbReference type="AlphaFoldDB" id="T1D5V0"/>
<proteinExistence type="evidence at transcript level"/>
<dbReference type="EMBL" id="GALA01000353">
    <property type="protein sequence ID" value="JAA94499.1"/>
    <property type="molecule type" value="mRNA"/>
</dbReference>
<accession>T1D5V0</accession>
<evidence type="ECO:0000256" key="1">
    <source>
        <dbReference type="SAM" id="Phobius"/>
    </source>
</evidence>
<name>T1D5V0_9DIPT</name>
<sequence length="74" mass="8469">MWFIFCLVCFMLSFLPRSPNVLFCFAFYYWISASASCFSLSVANVAVATRGRVATERIRRLTTTKMSFFVVCVS</sequence>